<dbReference type="HAMAP" id="MF_00499">
    <property type="entry name" value="Ribosomal_eL13"/>
    <property type="match status" value="1"/>
</dbReference>
<organism evidence="5 6">
    <name type="scientific">Cladophialophora bantiana (strain ATCC 10958 / CBS 173.52 / CDC B-1940 / NIH 8579)</name>
    <name type="common">Xylohypha bantiana</name>
    <dbReference type="NCBI Taxonomy" id="1442370"/>
    <lineage>
        <taxon>Eukaryota</taxon>
        <taxon>Fungi</taxon>
        <taxon>Dikarya</taxon>
        <taxon>Ascomycota</taxon>
        <taxon>Pezizomycotina</taxon>
        <taxon>Eurotiomycetes</taxon>
        <taxon>Chaetothyriomycetidae</taxon>
        <taxon>Chaetothyriales</taxon>
        <taxon>Herpotrichiellaceae</taxon>
        <taxon>Cladophialophora</taxon>
    </lineage>
</organism>
<dbReference type="HOGENOM" id="CLU_075696_1_1_1"/>
<dbReference type="GO" id="GO:0003735">
    <property type="term" value="F:structural constituent of ribosome"/>
    <property type="evidence" value="ECO:0007669"/>
    <property type="project" value="InterPro"/>
</dbReference>
<evidence type="ECO:0000256" key="2">
    <source>
        <dbReference type="ARBA" id="ARBA00022980"/>
    </source>
</evidence>
<accession>A0A0D2EL58</accession>
<dbReference type="GO" id="GO:0022625">
    <property type="term" value="C:cytosolic large ribosomal subunit"/>
    <property type="evidence" value="ECO:0007669"/>
    <property type="project" value="TreeGrafter"/>
</dbReference>
<dbReference type="InterPro" id="IPR001380">
    <property type="entry name" value="Ribosomal_eL13"/>
</dbReference>
<dbReference type="Gene3D" id="1.20.5.110">
    <property type="match status" value="1"/>
</dbReference>
<evidence type="ECO:0000256" key="4">
    <source>
        <dbReference type="RuleBase" id="RU000572"/>
    </source>
</evidence>
<dbReference type="OrthoDB" id="10264538at2759"/>
<dbReference type="GO" id="GO:0003723">
    <property type="term" value="F:RNA binding"/>
    <property type="evidence" value="ECO:0007669"/>
    <property type="project" value="TreeGrafter"/>
</dbReference>
<evidence type="ECO:0000256" key="1">
    <source>
        <dbReference type="ARBA" id="ARBA00005640"/>
    </source>
</evidence>
<dbReference type="FunFam" id="1.20.5.110:FF:000003">
    <property type="entry name" value="60S ribosomal protein L13"/>
    <property type="match status" value="1"/>
</dbReference>
<evidence type="ECO:0000313" key="6">
    <source>
        <dbReference type="Proteomes" id="UP000053789"/>
    </source>
</evidence>
<keyword evidence="3 4" id="KW-0687">Ribonucleoprotein</keyword>
<dbReference type="PANTHER" id="PTHR11722">
    <property type="entry name" value="60S RIBOSOMAL PROTEIN L13"/>
    <property type="match status" value="1"/>
</dbReference>
<dbReference type="InterPro" id="IPR018256">
    <property type="entry name" value="Ribosomal_eL13_CS"/>
</dbReference>
<dbReference type="RefSeq" id="XP_016617415.1">
    <property type="nucleotide sequence ID" value="XM_016766257.1"/>
</dbReference>
<keyword evidence="6" id="KW-1185">Reference proteome</keyword>
<dbReference type="Pfam" id="PF01294">
    <property type="entry name" value="Ribosomal_L13e"/>
    <property type="match status" value="1"/>
</dbReference>
<dbReference type="GO" id="GO:0006412">
    <property type="term" value="P:translation"/>
    <property type="evidence" value="ECO:0007669"/>
    <property type="project" value="InterPro"/>
</dbReference>
<dbReference type="PROSITE" id="PS01104">
    <property type="entry name" value="RIBOSOMAL_L13E"/>
    <property type="match status" value="1"/>
</dbReference>
<dbReference type="GeneID" id="27701457"/>
<dbReference type="PANTHER" id="PTHR11722:SF0">
    <property type="entry name" value="LARGE RIBOSOMAL SUBUNIT PROTEIN EL13"/>
    <property type="match status" value="1"/>
</dbReference>
<evidence type="ECO:0000313" key="5">
    <source>
        <dbReference type="EMBL" id="KIW90746.1"/>
    </source>
</evidence>
<dbReference type="AlphaFoldDB" id="A0A0D2EL58"/>
<keyword evidence="2 4" id="KW-0689">Ribosomal protein</keyword>
<protein>
    <recommendedName>
        <fullName evidence="4">60S ribosomal protein L13</fullName>
    </recommendedName>
</protein>
<proteinExistence type="inferred from homology"/>
<evidence type="ECO:0000256" key="3">
    <source>
        <dbReference type="ARBA" id="ARBA00023274"/>
    </source>
</evidence>
<name>A0A0D2EL58_CLAB1</name>
<dbReference type="Proteomes" id="UP000053789">
    <property type="component" value="Unassembled WGS sequence"/>
</dbReference>
<sequence>MAIKHNQQLPNNHFHKDWQRRVRVHFDQPGRKSRRRAARLAKAAAVAPRPVDKLRPVVRCPTIKYNRRARAGRGFTLMELKEAGIPRKLAPTIGIAVDARRLDTNQETLSLNVSRLKAYKARLILFPRKSGQHKKLDSSEADVKMATESAEKKDGKLATAVQGVIAIDAGVGIKHGFHEIKKGDMPAGEDAAYRKLRNARSEARFVGVRAKRAKAKEEAEEAKKK</sequence>
<dbReference type="VEuPathDB" id="FungiDB:Z519_08529"/>
<reference evidence="5" key="1">
    <citation type="submission" date="2015-01" db="EMBL/GenBank/DDBJ databases">
        <title>The Genome Sequence of Cladophialophora bantiana CBS 173.52.</title>
        <authorList>
            <consortium name="The Broad Institute Genomics Platform"/>
            <person name="Cuomo C."/>
            <person name="de Hoog S."/>
            <person name="Gorbushina A."/>
            <person name="Stielow B."/>
            <person name="Teixiera M."/>
            <person name="Abouelleil A."/>
            <person name="Chapman S.B."/>
            <person name="Priest M."/>
            <person name="Young S.K."/>
            <person name="Wortman J."/>
            <person name="Nusbaum C."/>
            <person name="Birren B."/>
        </authorList>
    </citation>
    <scope>NUCLEOTIDE SEQUENCE [LARGE SCALE GENOMIC DNA]</scope>
    <source>
        <strain evidence="5">CBS 173.52</strain>
    </source>
</reference>
<gene>
    <name evidence="5" type="ORF">Z519_08529</name>
</gene>
<dbReference type="EMBL" id="KN846992">
    <property type="protein sequence ID" value="KIW90746.1"/>
    <property type="molecule type" value="Genomic_DNA"/>
</dbReference>
<comment type="similarity">
    <text evidence="1 4">Belongs to the eukaryotic ribosomal protein eL13 family.</text>
</comment>